<sequence>LVAWIAIHVLGLEDILHYIDDVFSYEMDPELVLYPPYNKYMPRKQVSLLLLWDYIGVLHEESQQVWGNSLEIIGFTVDLSAMTLTIPDKKRLDIIAAIRDFVDTSVSRSRPLRSWQRMLGWANWMLNAYPLLKPALRSSYAKISGKVIAHAPVLLNKAVIRDLSWFADHLALASCVRLLDATIW</sequence>
<dbReference type="PANTHER" id="PTHR33050">
    <property type="entry name" value="REVERSE TRANSCRIPTASE DOMAIN-CONTAINING PROTEIN"/>
    <property type="match status" value="1"/>
</dbReference>
<accession>A0A9P6B237</accession>
<protein>
    <submittedName>
        <fullName evidence="1">Uncharacterized protein</fullName>
    </submittedName>
</protein>
<dbReference type="AlphaFoldDB" id="A0A9P6B237"/>
<dbReference type="OrthoDB" id="198652at2759"/>
<feature type="non-terminal residue" evidence="1">
    <location>
        <position position="184"/>
    </location>
</feature>
<reference evidence="1" key="1">
    <citation type="journal article" date="2020" name="Nat. Commun.">
        <title>Large-scale genome sequencing of mycorrhizal fungi provides insights into the early evolution of symbiotic traits.</title>
        <authorList>
            <person name="Miyauchi S."/>
            <person name="Kiss E."/>
            <person name="Kuo A."/>
            <person name="Drula E."/>
            <person name="Kohler A."/>
            <person name="Sanchez-Garcia M."/>
            <person name="Morin E."/>
            <person name="Andreopoulos B."/>
            <person name="Barry K.W."/>
            <person name="Bonito G."/>
            <person name="Buee M."/>
            <person name="Carver A."/>
            <person name="Chen C."/>
            <person name="Cichocki N."/>
            <person name="Clum A."/>
            <person name="Culley D."/>
            <person name="Crous P.W."/>
            <person name="Fauchery L."/>
            <person name="Girlanda M."/>
            <person name="Hayes R.D."/>
            <person name="Keri Z."/>
            <person name="LaButti K."/>
            <person name="Lipzen A."/>
            <person name="Lombard V."/>
            <person name="Magnuson J."/>
            <person name="Maillard F."/>
            <person name="Murat C."/>
            <person name="Nolan M."/>
            <person name="Ohm R.A."/>
            <person name="Pangilinan J."/>
            <person name="Pereira M.F."/>
            <person name="Perotto S."/>
            <person name="Peter M."/>
            <person name="Pfister S."/>
            <person name="Riley R."/>
            <person name="Sitrit Y."/>
            <person name="Stielow J.B."/>
            <person name="Szollosi G."/>
            <person name="Zifcakova L."/>
            <person name="Stursova M."/>
            <person name="Spatafora J.W."/>
            <person name="Tedersoo L."/>
            <person name="Vaario L.M."/>
            <person name="Yamada A."/>
            <person name="Yan M."/>
            <person name="Wang P."/>
            <person name="Xu J."/>
            <person name="Bruns T."/>
            <person name="Baldrian P."/>
            <person name="Vilgalys R."/>
            <person name="Dunand C."/>
            <person name="Henrissat B."/>
            <person name="Grigoriev I.V."/>
            <person name="Hibbett D."/>
            <person name="Nagy L.G."/>
            <person name="Martin F.M."/>
        </authorList>
    </citation>
    <scope>NUCLEOTIDE SEQUENCE</scope>
    <source>
        <strain evidence="1">UP504</strain>
    </source>
</reference>
<keyword evidence="2" id="KW-1185">Reference proteome</keyword>
<gene>
    <name evidence="1" type="ORF">BS47DRAFT_1261595</name>
</gene>
<organism evidence="1 2">
    <name type="scientific">Hydnum rufescens UP504</name>
    <dbReference type="NCBI Taxonomy" id="1448309"/>
    <lineage>
        <taxon>Eukaryota</taxon>
        <taxon>Fungi</taxon>
        <taxon>Dikarya</taxon>
        <taxon>Basidiomycota</taxon>
        <taxon>Agaricomycotina</taxon>
        <taxon>Agaricomycetes</taxon>
        <taxon>Cantharellales</taxon>
        <taxon>Hydnaceae</taxon>
        <taxon>Hydnum</taxon>
    </lineage>
</organism>
<dbReference type="PANTHER" id="PTHR33050:SF7">
    <property type="entry name" value="RIBONUCLEASE H"/>
    <property type="match status" value="1"/>
</dbReference>
<evidence type="ECO:0000313" key="1">
    <source>
        <dbReference type="EMBL" id="KAF9516125.1"/>
    </source>
</evidence>
<dbReference type="Proteomes" id="UP000886523">
    <property type="component" value="Unassembled WGS sequence"/>
</dbReference>
<evidence type="ECO:0000313" key="2">
    <source>
        <dbReference type="Proteomes" id="UP000886523"/>
    </source>
</evidence>
<comment type="caution">
    <text evidence="1">The sequence shown here is derived from an EMBL/GenBank/DDBJ whole genome shotgun (WGS) entry which is preliminary data.</text>
</comment>
<name>A0A9P6B237_9AGAM</name>
<dbReference type="InterPro" id="IPR052055">
    <property type="entry name" value="Hepadnavirus_pol/RT"/>
</dbReference>
<proteinExistence type="predicted"/>
<dbReference type="EMBL" id="MU128943">
    <property type="protein sequence ID" value="KAF9516125.1"/>
    <property type="molecule type" value="Genomic_DNA"/>
</dbReference>
<feature type="non-terminal residue" evidence="1">
    <location>
        <position position="1"/>
    </location>
</feature>